<evidence type="ECO:0000256" key="1">
    <source>
        <dbReference type="SAM" id="MobiDB-lite"/>
    </source>
</evidence>
<feature type="region of interest" description="Disordered" evidence="1">
    <location>
        <begin position="53"/>
        <end position="82"/>
    </location>
</feature>
<dbReference type="WBParaSite" id="ASIM_0001543401-mRNA-1">
    <property type="protein sequence ID" value="ASIM_0001543401-mRNA-1"/>
    <property type="gene ID" value="ASIM_0001543401"/>
</dbReference>
<proteinExistence type="predicted"/>
<dbReference type="OrthoDB" id="5874901at2759"/>
<evidence type="ECO:0000313" key="3">
    <source>
        <dbReference type="Proteomes" id="UP000267096"/>
    </source>
</evidence>
<reference evidence="4" key="1">
    <citation type="submission" date="2017-02" db="UniProtKB">
        <authorList>
            <consortium name="WormBaseParasite"/>
        </authorList>
    </citation>
    <scope>IDENTIFICATION</scope>
</reference>
<reference evidence="2 3" key="2">
    <citation type="submission" date="2018-11" db="EMBL/GenBank/DDBJ databases">
        <authorList>
            <consortium name="Pathogen Informatics"/>
        </authorList>
    </citation>
    <scope>NUCLEOTIDE SEQUENCE [LARGE SCALE GENOMIC DNA]</scope>
</reference>
<protein>
    <submittedName>
        <fullName evidence="2 4">Uncharacterized protein</fullName>
    </submittedName>
</protein>
<feature type="compositionally biased region" description="Polar residues" evidence="1">
    <location>
        <begin position="58"/>
        <end position="82"/>
    </location>
</feature>
<evidence type="ECO:0000313" key="2">
    <source>
        <dbReference type="EMBL" id="VDK53506.1"/>
    </source>
</evidence>
<accession>A0A0M3K396</accession>
<gene>
    <name evidence="2" type="ORF">ASIM_LOCUS14843</name>
</gene>
<name>A0A0M3K396_ANISI</name>
<sequence>MQLPARPRNRHSSADNISVCSGGTITSNFEAAAAAAQHPRHERYAAHLPVKGAEVSSGRLSSTSVDSTNRFTSVSPNVCQFE</sequence>
<keyword evidence="3" id="KW-1185">Reference proteome</keyword>
<evidence type="ECO:0000313" key="4">
    <source>
        <dbReference type="WBParaSite" id="ASIM_0001543401-mRNA-1"/>
    </source>
</evidence>
<dbReference type="EMBL" id="UYRR01031959">
    <property type="protein sequence ID" value="VDK53506.1"/>
    <property type="molecule type" value="Genomic_DNA"/>
</dbReference>
<dbReference type="AlphaFoldDB" id="A0A0M3K396"/>
<dbReference type="Proteomes" id="UP000267096">
    <property type="component" value="Unassembled WGS sequence"/>
</dbReference>
<organism evidence="4">
    <name type="scientific">Anisakis simplex</name>
    <name type="common">Herring worm</name>
    <dbReference type="NCBI Taxonomy" id="6269"/>
    <lineage>
        <taxon>Eukaryota</taxon>
        <taxon>Metazoa</taxon>
        <taxon>Ecdysozoa</taxon>
        <taxon>Nematoda</taxon>
        <taxon>Chromadorea</taxon>
        <taxon>Rhabditida</taxon>
        <taxon>Spirurina</taxon>
        <taxon>Ascaridomorpha</taxon>
        <taxon>Ascaridoidea</taxon>
        <taxon>Anisakidae</taxon>
        <taxon>Anisakis</taxon>
        <taxon>Anisakis simplex complex</taxon>
    </lineage>
</organism>